<dbReference type="Proteomes" id="UP000765509">
    <property type="component" value="Unassembled WGS sequence"/>
</dbReference>
<gene>
    <name evidence="1" type="ORF">O181_092273</name>
</gene>
<accession>A0A9Q3P883</accession>
<protein>
    <submittedName>
        <fullName evidence="1">Uncharacterized protein</fullName>
    </submittedName>
</protein>
<organism evidence="1 2">
    <name type="scientific">Austropuccinia psidii MF-1</name>
    <dbReference type="NCBI Taxonomy" id="1389203"/>
    <lineage>
        <taxon>Eukaryota</taxon>
        <taxon>Fungi</taxon>
        <taxon>Dikarya</taxon>
        <taxon>Basidiomycota</taxon>
        <taxon>Pucciniomycotina</taxon>
        <taxon>Pucciniomycetes</taxon>
        <taxon>Pucciniales</taxon>
        <taxon>Sphaerophragmiaceae</taxon>
        <taxon>Austropuccinia</taxon>
    </lineage>
</organism>
<proteinExistence type="predicted"/>
<sequence length="151" mass="16614">MINSPKGEESILGYDFLYHFNPIIDWKNRLITYDSSHKDSSGINSSTSNDLATSVNSVALVGELETPSLPSSVHIPSIIPSQSLLQSRDEVFQDIKDVGEDVAISALHVFQGDMDFPPLSFNSSLEEQCDEEGEPKKSETVLKVVLPAYVQ</sequence>
<keyword evidence="2" id="KW-1185">Reference proteome</keyword>
<comment type="caution">
    <text evidence="1">The sequence shown here is derived from an EMBL/GenBank/DDBJ whole genome shotgun (WGS) entry which is preliminary data.</text>
</comment>
<evidence type="ECO:0000313" key="1">
    <source>
        <dbReference type="EMBL" id="MBW0552558.1"/>
    </source>
</evidence>
<dbReference type="EMBL" id="AVOT02058742">
    <property type="protein sequence ID" value="MBW0552558.1"/>
    <property type="molecule type" value="Genomic_DNA"/>
</dbReference>
<evidence type="ECO:0000313" key="2">
    <source>
        <dbReference type="Proteomes" id="UP000765509"/>
    </source>
</evidence>
<dbReference type="AlphaFoldDB" id="A0A9Q3P883"/>
<name>A0A9Q3P883_9BASI</name>
<reference evidence="1" key="1">
    <citation type="submission" date="2021-03" db="EMBL/GenBank/DDBJ databases">
        <title>Draft genome sequence of rust myrtle Austropuccinia psidii MF-1, a brazilian biotype.</title>
        <authorList>
            <person name="Quecine M.C."/>
            <person name="Pachon D.M.R."/>
            <person name="Bonatelli M.L."/>
            <person name="Correr F.H."/>
            <person name="Franceschini L.M."/>
            <person name="Leite T.F."/>
            <person name="Margarido G.R.A."/>
            <person name="Almeida C.A."/>
            <person name="Ferrarezi J.A."/>
            <person name="Labate C.A."/>
        </authorList>
    </citation>
    <scope>NUCLEOTIDE SEQUENCE</scope>
    <source>
        <strain evidence="1">MF-1</strain>
    </source>
</reference>